<reference evidence="3" key="1">
    <citation type="submission" date="2016-10" db="EMBL/GenBank/DDBJ databases">
        <authorList>
            <person name="Varghese N."/>
            <person name="Submissions S."/>
        </authorList>
    </citation>
    <scope>NUCLEOTIDE SEQUENCE [LARGE SCALE GENOMIC DNA]</scope>
    <source>
        <strain evidence="3">CGMCC 4.3504</strain>
    </source>
</reference>
<dbReference type="AlphaFoldDB" id="A0A1G6XXB7"/>
<keyword evidence="3" id="KW-1185">Reference proteome</keyword>
<organism evidence="2 3">
    <name type="scientific">Streptomyces prasinopilosus</name>
    <dbReference type="NCBI Taxonomy" id="67344"/>
    <lineage>
        <taxon>Bacteria</taxon>
        <taxon>Bacillati</taxon>
        <taxon>Actinomycetota</taxon>
        <taxon>Actinomycetes</taxon>
        <taxon>Kitasatosporales</taxon>
        <taxon>Streptomycetaceae</taxon>
        <taxon>Streptomyces</taxon>
    </lineage>
</organism>
<evidence type="ECO:0000256" key="1">
    <source>
        <dbReference type="SAM" id="MobiDB-lite"/>
    </source>
</evidence>
<feature type="region of interest" description="Disordered" evidence="1">
    <location>
        <begin position="95"/>
        <end position="127"/>
    </location>
</feature>
<accession>A0A1G6XXB7</accession>
<evidence type="ECO:0000313" key="3">
    <source>
        <dbReference type="Proteomes" id="UP000182100"/>
    </source>
</evidence>
<evidence type="ECO:0000313" key="2">
    <source>
        <dbReference type="EMBL" id="SDD82631.1"/>
    </source>
</evidence>
<dbReference type="STRING" id="67344.SAMN05216505_112111"/>
<sequence length="127" mass="13633">MRIAGALCGSPHSAFAVPVEPGEETVWFRDADGPGYELSLTTVEQALVAERGAYAWDAVAVVVAIGNHPHFVRAALSRERVIFGADRPDAVTALIRRRRGRHERPPPGTTDSKVVPGRSANATPPTR</sequence>
<dbReference type="EMBL" id="FMZK01000012">
    <property type="protein sequence ID" value="SDD82631.1"/>
    <property type="molecule type" value="Genomic_DNA"/>
</dbReference>
<name>A0A1G6XXB7_9ACTN</name>
<dbReference type="RefSeq" id="WP_055570664.1">
    <property type="nucleotide sequence ID" value="NZ_FMZK01000012.1"/>
</dbReference>
<protein>
    <submittedName>
        <fullName evidence="2">Uncharacterized protein</fullName>
    </submittedName>
</protein>
<proteinExistence type="predicted"/>
<gene>
    <name evidence="2" type="ORF">SAMN05216505_112111</name>
</gene>
<dbReference type="Proteomes" id="UP000182100">
    <property type="component" value="Unassembled WGS sequence"/>
</dbReference>